<dbReference type="PANTHER" id="PTHR34836:SF9">
    <property type="entry name" value="RECEPTOR LIGAND BINDING REGION DOMAIN-CONTAINING PROTEIN"/>
    <property type="match status" value="1"/>
</dbReference>
<dbReference type="GO" id="GO:0016020">
    <property type="term" value="C:membrane"/>
    <property type="evidence" value="ECO:0007669"/>
    <property type="project" value="UniProtKB-SubCell"/>
</dbReference>
<dbReference type="InterPro" id="IPR032675">
    <property type="entry name" value="LRR_dom_sf"/>
</dbReference>
<evidence type="ECO:0000256" key="2">
    <source>
        <dbReference type="ARBA" id="ARBA00022692"/>
    </source>
</evidence>
<accession>A0A162A1W8</accession>
<comment type="subcellular location">
    <subcellularLocation>
        <location evidence="1">Membrane</location>
    </subcellularLocation>
</comment>
<evidence type="ECO:0000259" key="5">
    <source>
        <dbReference type="Pfam" id="PF01094"/>
    </source>
</evidence>
<dbReference type="SUPFAM" id="SSF52047">
    <property type="entry name" value="RNI-like"/>
    <property type="match status" value="1"/>
</dbReference>
<evidence type="ECO:0000313" key="6">
    <source>
        <dbReference type="EMBL" id="KZM93870.1"/>
    </source>
</evidence>
<reference evidence="6" key="1">
    <citation type="journal article" date="2016" name="Nat. Genet.">
        <title>A high-quality carrot genome assembly provides new insights into carotenoid accumulation and asterid genome evolution.</title>
        <authorList>
            <person name="Iorizzo M."/>
            <person name="Ellison S."/>
            <person name="Senalik D."/>
            <person name="Zeng P."/>
            <person name="Satapoomin P."/>
            <person name="Huang J."/>
            <person name="Bowman M."/>
            <person name="Iovene M."/>
            <person name="Sanseverino W."/>
            <person name="Cavagnaro P."/>
            <person name="Yildiz M."/>
            <person name="Macko-Podgorni A."/>
            <person name="Moranska E."/>
            <person name="Grzebelus E."/>
            <person name="Grzebelus D."/>
            <person name="Ashrafi H."/>
            <person name="Zheng Z."/>
            <person name="Cheng S."/>
            <person name="Spooner D."/>
            <person name="Van Deynze A."/>
            <person name="Simon P."/>
        </authorList>
    </citation>
    <scope>NUCLEOTIDE SEQUENCE [LARGE SCALE GENOMIC DNA]</scope>
    <source>
        <tissue evidence="6">Leaf</tissue>
    </source>
</reference>
<dbReference type="Gene3D" id="3.80.10.10">
    <property type="entry name" value="Ribonuclease Inhibitor"/>
    <property type="match status" value="1"/>
</dbReference>
<feature type="domain" description="Receptor ligand binding region" evidence="5">
    <location>
        <begin position="218"/>
        <end position="402"/>
    </location>
</feature>
<keyword evidence="4" id="KW-0472">Membrane</keyword>
<dbReference type="FunFam" id="3.40.50.2300:FF:000188">
    <property type="entry name" value="Glutamate receptor"/>
    <property type="match status" value="1"/>
</dbReference>
<comment type="caution">
    <text evidence="6">The sequence shown here is derived from an EMBL/GenBank/DDBJ whole genome shotgun (WGS) entry which is preliminary data.</text>
</comment>
<organism evidence="6">
    <name type="scientific">Daucus carota subsp. sativus</name>
    <name type="common">Carrot</name>
    <dbReference type="NCBI Taxonomy" id="79200"/>
    <lineage>
        <taxon>Eukaryota</taxon>
        <taxon>Viridiplantae</taxon>
        <taxon>Streptophyta</taxon>
        <taxon>Embryophyta</taxon>
        <taxon>Tracheophyta</taxon>
        <taxon>Spermatophyta</taxon>
        <taxon>Magnoliopsida</taxon>
        <taxon>eudicotyledons</taxon>
        <taxon>Gunneridae</taxon>
        <taxon>Pentapetalae</taxon>
        <taxon>asterids</taxon>
        <taxon>campanulids</taxon>
        <taxon>Apiales</taxon>
        <taxon>Apiaceae</taxon>
        <taxon>Apioideae</taxon>
        <taxon>Scandiceae</taxon>
        <taxon>Daucinae</taxon>
        <taxon>Daucus</taxon>
        <taxon>Daucus sect. Daucus</taxon>
    </lineage>
</organism>
<evidence type="ECO:0000256" key="4">
    <source>
        <dbReference type="ARBA" id="ARBA00023136"/>
    </source>
</evidence>
<name>A0A162A1W8_DAUCS</name>
<protein>
    <recommendedName>
        <fullName evidence="5">Receptor ligand binding region domain-containing protein</fullName>
    </recommendedName>
</protein>
<proteinExistence type="predicted"/>
<dbReference type="Gramene" id="KZM93870">
    <property type="protein sequence ID" value="KZM93870"/>
    <property type="gene ID" value="DCAR_017115"/>
</dbReference>
<dbReference type="InterPro" id="IPR028082">
    <property type="entry name" value="Peripla_BP_I"/>
</dbReference>
<dbReference type="InterPro" id="IPR001828">
    <property type="entry name" value="ANF_lig-bd_rcpt"/>
</dbReference>
<keyword evidence="3" id="KW-1133">Transmembrane helix</keyword>
<dbReference type="InterPro" id="IPR015683">
    <property type="entry name" value="Ionotropic_Glu_rcpt"/>
</dbReference>
<sequence length="408" mass="46343">MPDFYTLMFIAENTPCISRVTLPANSSVDVYPVFMAVMYWKNLRIFHAPFRGIQFVSQLMDYCKKIVELGLHGEFSERDVCCIVEGFPGLRALDLSNSTLSVNALAVILDGRLKCIRDLNVLHCVFLDEEGKDARENYAKMKLLRLKILEMVSGSKSLKKVMHCLGKSCEQYNMSRAGMDTNVALHMALKDIRSQTNQRRTCLSSPISVGLYVVQASTADQYAQMNSVAAIVQTWNWKRFTIIYVEGIDSTFATVISLLLESLGQVGAEISQLVPSPYFTPSLSEELMRLRNDQSRVFVVHTSLKLATRLFQKAEQMQMMGKDYAWIATNPISDLIHSVNLTTIFSMQGVLGVKKHFNENSPEFVKFKKRFRRDFSIEYPEEENNEPGISAVEAYDAMWLVATYDIMM</sequence>
<dbReference type="Gene3D" id="3.40.50.2300">
    <property type="match status" value="1"/>
</dbReference>
<dbReference type="EMBL" id="LNRQ01000005">
    <property type="protein sequence ID" value="KZM93870.1"/>
    <property type="molecule type" value="Genomic_DNA"/>
</dbReference>
<evidence type="ECO:0000256" key="3">
    <source>
        <dbReference type="ARBA" id="ARBA00022989"/>
    </source>
</evidence>
<dbReference type="PANTHER" id="PTHR34836">
    <property type="entry name" value="OS06G0188250 PROTEIN"/>
    <property type="match status" value="1"/>
</dbReference>
<dbReference type="STRING" id="79200.A0A162A1W8"/>
<dbReference type="AlphaFoldDB" id="A0A162A1W8"/>
<gene>
    <name evidence="6" type="ORF">DCAR_017115</name>
</gene>
<evidence type="ECO:0000256" key="1">
    <source>
        <dbReference type="ARBA" id="ARBA00004370"/>
    </source>
</evidence>
<dbReference type="SUPFAM" id="SSF53822">
    <property type="entry name" value="Periplasmic binding protein-like I"/>
    <property type="match status" value="1"/>
</dbReference>
<keyword evidence="2" id="KW-0812">Transmembrane</keyword>
<dbReference type="Pfam" id="PF01094">
    <property type="entry name" value="ANF_receptor"/>
    <property type="match status" value="1"/>
</dbReference>